<feature type="region of interest" description="Disordered" evidence="1">
    <location>
        <begin position="160"/>
        <end position="188"/>
    </location>
</feature>
<evidence type="ECO:0000313" key="4">
    <source>
        <dbReference type="Proteomes" id="UP000550401"/>
    </source>
</evidence>
<dbReference type="Pfam" id="PF13557">
    <property type="entry name" value="Phenol_MetA_deg"/>
    <property type="match status" value="1"/>
</dbReference>
<organism evidence="3 4">
    <name type="scientific">Dokdonella fugitiva</name>
    <dbReference type="NCBI Taxonomy" id="328517"/>
    <lineage>
        <taxon>Bacteria</taxon>
        <taxon>Pseudomonadati</taxon>
        <taxon>Pseudomonadota</taxon>
        <taxon>Gammaproteobacteria</taxon>
        <taxon>Lysobacterales</taxon>
        <taxon>Rhodanobacteraceae</taxon>
        <taxon>Dokdonella</taxon>
    </lineage>
</organism>
<keyword evidence="4" id="KW-1185">Reference proteome</keyword>
<feature type="chain" id="PRO_5032629175" description="Transporter" evidence="2">
    <location>
        <begin position="24"/>
        <end position="331"/>
    </location>
</feature>
<gene>
    <name evidence="3" type="ORF">FHW12_001029</name>
</gene>
<dbReference type="EMBL" id="JACGXL010000001">
    <property type="protein sequence ID" value="MBA8886838.1"/>
    <property type="molecule type" value="Genomic_DNA"/>
</dbReference>
<feature type="compositionally biased region" description="Basic and acidic residues" evidence="1">
    <location>
        <begin position="166"/>
        <end position="180"/>
    </location>
</feature>
<dbReference type="AlphaFoldDB" id="A0A839F037"/>
<dbReference type="RefSeq" id="WP_182529881.1">
    <property type="nucleotide sequence ID" value="NZ_JACGXL010000001.1"/>
</dbReference>
<keyword evidence="2" id="KW-0732">Signal</keyword>
<evidence type="ECO:0000256" key="2">
    <source>
        <dbReference type="SAM" id="SignalP"/>
    </source>
</evidence>
<evidence type="ECO:0008006" key="5">
    <source>
        <dbReference type="Google" id="ProtNLM"/>
    </source>
</evidence>
<feature type="signal peptide" evidence="2">
    <location>
        <begin position="1"/>
        <end position="23"/>
    </location>
</feature>
<evidence type="ECO:0000313" key="3">
    <source>
        <dbReference type="EMBL" id="MBA8886838.1"/>
    </source>
</evidence>
<reference evidence="3 4" key="1">
    <citation type="submission" date="2020-07" db="EMBL/GenBank/DDBJ databases">
        <title>Genomic Encyclopedia of Type Strains, Phase IV (KMG-V): Genome sequencing to study the core and pangenomes of soil and plant-associated prokaryotes.</title>
        <authorList>
            <person name="Whitman W."/>
        </authorList>
    </citation>
    <scope>NUCLEOTIDE SEQUENCE [LARGE SCALE GENOMIC DNA]</scope>
    <source>
        <strain evidence="3 4">RH2WT43</strain>
    </source>
</reference>
<protein>
    <recommendedName>
        <fullName evidence="5">Transporter</fullName>
    </recommendedName>
</protein>
<name>A0A839F037_9GAMM</name>
<sequence length="331" mass="36112">MKKIPIRRAPLGALLLCAPLANACDLCSVYTAGMAHGETSGWLAGVSEQFTRYDDLREEGHALHDDAGQYLDSSITQLFLGYGITDRLTVQVNVPYIHRSFERPEHGGIDKGTEAGLGDVTASAQYTLVRTDDGDHTFVWRVLGGVKFGTGDSDRIAEELDEGDDEGHADAPKHGGHDDDGPINGIHGHDLALGSGSTDFVAGTSAFYRSGRWYGSGDVQYAIRRTGDFDYRFGNDLQWTLSAGRYLVLEHDRTVSLQVNLSGEDKDYDELAGAKLDDTHSRVLFLGPQVDFTFGPRASLELRAEAPIDTDNSAIQTTASWRLRAALVTRF</sequence>
<accession>A0A839F037</accession>
<dbReference type="InterPro" id="IPR025737">
    <property type="entry name" value="FApF"/>
</dbReference>
<comment type="caution">
    <text evidence="3">The sequence shown here is derived from an EMBL/GenBank/DDBJ whole genome shotgun (WGS) entry which is preliminary data.</text>
</comment>
<dbReference type="Proteomes" id="UP000550401">
    <property type="component" value="Unassembled WGS sequence"/>
</dbReference>
<evidence type="ECO:0000256" key="1">
    <source>
        <dbReference type="SAM" id="MobiDB-lite"/>
    </source>
</evidence>
<proteinExistence type="predicted"/>